<dbReference type="Proteomes" id="UP000283530">
    <property type="component" value="Unassembled WGS sequence"/>
</dbReference>
<comment type="caution">
    <text evidence="1">The sequence shown here is derived from an EMBL/GenBank/DDBJ whole genome shotgun (WGS) entry which is preliminary data.</text>
</comment>
<dbReference type="AlphaFoldDB" id="A0A443P688"/>
<sequence length="109" mass="12554">MVKPSSFPRNAETIETTRKIPKTSFSCKWMNIRSAIWDLGLNQQFATVSSCRHRDLIKRTGKNAMDPISLENIDILADWVDEEPALMTIEEVHDWANVDRLCRWGYSGV</sequence>
<name>A0A443P688_9MAGN</name>
<accession>A0A443P688</accession>
<keyword evidence="2" id="KW-1185">Reference proteome</keyword>
<gene>
    <name evidence="1" type="ORF">CKAN_01519600</name>
</gene>
<organism evidence="1 2">
    <name type="scientific">Cinnamomum micranthum f. kanehirae</name>
    <dbReference type="NCBI Taxonomy" id="337451"/>
    <lineage>
        <taxon>Eukaryota</taxon>
        <taxon>Viridiplantae</taxon>
        <taxon>Streptophyta</taxon>
        <taxon>Embryophyta</taxon>
        <taxon>Tracheophyta</taxon>
        <taxon>Spermatophyta</taxon>
        <taxon>Magnoliopsida</taxon>
        <taxon>Magnoliidae</taxon>
        <taxon>Laurales</taxon>
        <taxon>Lauraceae</taxon>
        <taxon>Cinnamomum</taxon>
    </lineage>
</organism>
<evidence type="ECO:0000313" key="2">
    <source>
        <dbReference type="Proteomes" id="UP000283530"/>
    </source>
</evidence>
<protein>
    <submittedName>
        <fullName evidence="1">Uncharacterized protein</fullName>
    </submittedName>
</protein>
<evidence type="ECO:0000313" key="1">
    <source>
        <dbReference type="EMBL" id="RWR86304.1"/>
    </source>
</evidence>
<reference evidence="1 2" key="1">
    <citation type="journal article" date="2019" name="Nat. Plants">
        <title>Stout camphor tree genome fills gaps in understanding of flowering plant genome evolution.</title>
        <authorList>
            <person name="Chaw S.M."/>
            <person name="Liu Y.C."/>
            <person name="Wu Y.W."/>
            <person name="Wang H.Y."/>
            <person name="Lin C.I."/>
            <person name="Wu C.S."/>
            <person name="Ke H.M."/>
            <person name="Chang L.Y."/>
            <person name="Hsu C.Y."/>
            <person name="Yang H.T."/>
            <person name="Sudianto E."/>
            <person name="Hsu M.H."/>
            <person name="Wu K.P."/>
            <person name="Wang L.N."/>
            <person name="Leebens-Mack J.H."/>
            <person name="Tsai I.J."/>
        </authorList>
    </citation>
    <scope>NUCLEOTIDE SEQUENCE [LARGE SCALE GENOMIC DNA]</scope>
    <source>
        <strain evidence="2">cv. Chaw 1501</strain>
        <tissue evidence="1">Young leaves</tissue>
    </source>
</reference>
<dbReference type="OrthoDB" id="1664432at2759"/>
<proteinExistence type="predicted"/>
<dbReference type="EMBL" id="QPKB01000006">
    <property type="protein sequence ID" value="RWR86304.1"/>
    <property type="molecule type" value="Genomic_DNA"/>
</dbReference>